<dbReference type="Pfam" id="PF05973">
    <property type="entry name" value="Gp49"/>
    <property type="match status" value="1"/>
</dbReference>
<protein>
    <submittedName>
        <fullName evidence="1">Phage-related protein</fullName>
    </submittedName>
</protein>
<dbReference type="InterPro" id="IPR035093">
    <property type="entry name" value="RelE/ParE_toxin_dom_sf"/>
</dbReference>
<dbReference type="Proteomes" id="UP001228905">
    <property type="component" value="Unassembled WGS sequence"/>
</dbReference>
<gene>
    <name evidence="1" type="ORF">QO010_000714</name>
</gene>
<evidence type="ECO:0000313" key="2">
    <source>
        <dbReference type="Proteomes" id="UP001228905"/>
    </source>
</evidence>
<dbReference type="Gene3D" id="3.30.2310.20">
    <property type="entry name" value="RelE-like"/>
    <property type="match status" value="1"/>
</dbReference>
<evidence type="ECO:0000313" key="1">
    <source>
        <dbReference type="EMBL" id="MDQ0462966.1"/>
    </source>
</evidence>
<accession>A0ABU0ILR9</accession>
<name>A0ABU0ILR9_9CAUL</name>
<proteinExistence type="predicted"/>
<comment type="caution">
    <text evidence="1">The sequence shown here is derived from an EMBL/GenBank/DDBJ whole genome shotgun (WGS) entry which is preliminary data.</text>
</comment>
<reference evidence="1 2" key="1">
    <citation type="submission" date="2023-07" db="EMBL/GenBank/DDBJ databases">
        <title>Genomic Encyclopedia of Type Strains, Phase IV (KMG-IV): sequencing the most valuable type-strain genomes for metagenomic binning, comparative biology and taxonomic classification.</title>
        <authorList>
            <person name="Goeker M."/>
        </authorList>
    </citation>
    <scope>NUCLEOTIDE SEQUENCE [LARGE SCALE GENOMIC DNA]</scope>
    <source>
        <strain evidence="1 2">DSM 18695</strain>
    </source>
</reference>
<dbReference type="EMBL" id="JAUSVS010000001">
    <property type="protein sequence ID" value="MDQ0462966.1"/>
    <property type="molecule type" value="Genomic_DNA"/>
</dbReference>
<dbReference type="InterPro" id="IPR009241">
    <property type="entry name" value="HigB-like"/>
</dbReference>
<sequence>MTTYKKVRDTRKVSWIKAAQKDFADFPAKAQARAAEALTVIADGATPDIAKPLSGLGAGVWELAIKERGDAYRVIYALQIDDDIWVVHAFQKKSKKGIATPKQEIDLVRERIKRLKEALK</sequence>
<dbReference type="SUPFAM" id="SSF143011">
    <property type="entry name" value="RelE-like"/>
    <property type="match status" value="1"/>
</dbReference>
<dbReference type="RefSeq" id="WP_307346054.1">
    <property type="nucleotide sequence ID" value="NZ_JAUSVS010000001.1"/>
</dbReference>
<keyword evidence="2" id="KW-1185">Reference proteome</keyword>
<organism evidence="1 2">
    <name type="scientific">Caulobacter ginsengisoli</name>
    <dbReference type="NCBI Taxonomy" id="400775"/>
    <lineage>
        <taxon>Bacteria</taxon>
        <taxon>Pseudomonadati</taxon>
        <taxon>Pseudomonadota</taxon>
        <taxon>Alphaproteobacteria</taxon>
        <taxon>Caulobacterales</taxon>
        <taxon>Caulobacteraceae</taxon>
        <taxon>Caulobacter</taxon>
    </lineage>
</organism>